<feature type="transmembrane region" description="Helical" evidence="6">
    <location>
        <begin position="186"/>
        <end position="207"/>
    </location>
</feature>
<proteinExistence type="inferred from homology"/>
<evidence type="ECO:0000256" key="2">
    <source>
        <dbReference type="ARBA" id="ARBA00010199"/>
    </source>
</evidence>
<feature type="transmembrane region" description="Helical" evidence="6">
    <location>
        <begin position="410"/>
        <end position="434"/>
    </location>
</feature>
<keyword evidence="5 6" id="KW-0472">Membrane</keyword>
<dbReference type="GO" id="GO:0042910">
    <property type="term" value="F:xenobiotic transmembrane transporter activity"/>
    <property type="evidence" value="ECO:0007669"/>
    <property type="project" value="InterPro"/>
</dbReference>
<dbReference type="Pfam" id="PF01554">
    <property type="entry name" value="MatE"/>
    <property type="match status" value="2"/>
</dbReference>
<dbReference type="InterPro" id="IPR045069">
    <property type="entry name" value="MATE_euk"/>
</dbReference>
<dbReference type="EMBL" id="KI393908">
    <property type="protein sequence ID" value="ERN06246.1"/>
    <property type="molecule type" value="Genomic_DNA"/>
</dbReference>
<dbReference type="PANTHER" id="PTHR11206">
    <property type="entry name" value="MULTIDRUG RESISTANCE PROTEIN"/>
    <property type="match status" value="1"/>
</dbReference>
<feature type="transmembrane region" description="Helical" evidence="6">
    <location>
        <begin position="380"/>
        <end position="398"/>
    </location>
</feature>
<name>W1PF46_AMBTC</name>
<feature type="transmembrane region" description="Helical" evidence="6">
    <location>
        <begin position="158"/>
        <end position="174"/>
    </location>
</feature>
<evidence type="ECO:0000256" key="5">
    <source>
        <dbReference type="ARBA" id="ARBA00023136"/>
    </source>
</evidence>
<keyword evidence="3 6" id="KW-0812">Transmembrane</keyword>
<keyword evidence="8" id="KW-1185">Reference proteome</keyword>
<feature type="transmembrane region" description="Helical" evidence="6">
    <location>
        <begin position="219"/>
        <end position="238"/>
    </location>
</feature>
<dbReference type="OMA" id="RTHTRCT"/>
<evidence type="ECO:0000313" key="8">
    <source>
        <dbReference type="Proteomes" id="UP000017836"/>
    </source>
</evidence>
<dbReference type="GO" id="GO:0016020">
    <property type="term" value="C:membrane"/>
    <property type="evidence" value="ECO:0000318"/>
    <property type="project" value="GO_Central"/>
</dbReference>
<dbReference type="eggNOG" id="KOG1347">
    <property type="taxonomic scope" value="Eukaryota"/>
</dbReference>
<accession>W1PF46</accession>
<evidence type="ECO:0000256" key="6">
    <source>
        <dbReference type="RuleBase" id="RU004914"/>
    </source>
</evidence>
<dbReference type="AlphaFoldDB" id="W1PF46"/>
<sequence>MEEENGLKLALISVQENGDPRNRDCGSGERKKIDEIKTQIALAGPLIAVNLFQQSLCVISLMFVGHLGELSLSGASLATSFANATGFSLLSGMGSTLETLCGQAYGAKQYHMLGIYMQRALLVLSLFCVPLTFIWASTTTVLKAMGQDIEISEEAGSFIKWMIPSLFANAVLLIHSRFLQTQNIVLPMMITAGFTALSHIITCWALVFKCGLGSKGAAMAISISYYVNAILLVLYVKFSPACKMTWSGFSKESFHDLSGFLRLGIPSAAMICLQWWSFELLVFMSGLLPNPKLETSILSISLNTSSFIYMIPYGLSGAISTRVSNELGAGRPQVARFAVGVAVQMALAMSILVAVTLILLRHVLGQAYSKEEEVVDYMSQMIPLLATSVSFDGVNCVLSGTARGCGWQELGAFVNLGAYYIVGIPAAIALAFVLHMGGKGLWMGITCGLLVQMVVFVSITLCTDWEQQAQKARERIYNLTLPLDMVLSEDHTM</sequence>
<organism evidence="7 8">
    <name type="scientific">Amborella trichopoda</name>
    <dbReference type="NCBI Taxonomy" id="13333"/>
    <lineage>
        <taxon>Eukaryota</taxon>
        <taxon>Viridiplantae</taxon>
        <taxon>Streptophyta</taxon>
        <taxon>Embryophyta</taxon>
        <taxon>Tracheophyta</taxon>
        <taxon>Spermatophyta</taxon>
        <taxon>Magnoliopsida</taxon>
        <taxon>Amborellales</taxon>
        <taxon>Amborellaceae</taxon>
        <taxon>Amborella</taxon>
    </lineage>
</organism>
<reference evidence="8" key="1">
    <citation type="journal article" date="2013" name="Science">
        <title>The Amborella genome and the evolution of flowering plants.</title>
        <authorList>
            <consortium name="Amborella Genome Project"/>
        </authorList>
    </citation>
    <scope>NUCLEOTIDE SEQUENCE [LARGE SCALE GENOMIC DNA]</scope>
</reference>
<evidence type="ECO:0000256" key="1">
    <source>
        <dbReference type="ARBA" id="ARBA00004141"/>
    </source>
</evidence>
<evidence type="ECO:0000256" key="3">
    <source>
        <dbReference type="ARBA" id="ARBA00022692"/>
    </source>
</evidence>
<dbReference type="GO" id="GO:0015297">
    <property type="term" value="F:antiporter activity"/>
    <property type="evidence" value="ECO:0007669"/>
    <property type="project" value="InterPro"/>
</dbReference>
<feature type="transmembrane region" description="Helical" evidence="6">
    <location>
        <begin position="337"/>
        <end position="360"/>
    </location>
</feature>
<feature type="transmembrane region" description="Helical" evidence="6">
    <location>
        <begin position="120"/>
        <end position="138"/>
    </location>
</feature>
<dbReference type="GO" id="GO:1990961">
    <property type="term" value="P:xenobiotic detoxification by transmembrane export across the plasma membrane"/>
    <property type="evidence" value="ECO:0007669"/>
    <property type="project" value="InterPro"/>
</dbReference>
<dbReference type="HOGENOM" id="CLU_012893_1_4_1"/>
<dbReference type="CDD" id="cd13132">
    <property type="entry name" value="MATE_eukaryotic"/>
    <property type="match status" value="1"/>
</dbReference>
<gene>
    <name evidence="7" type="ORF">AMTR_s00016p00194610</name>
</gene>
<dbReference type="GO" id="GO:0022857">
    <property type="term" value="F:transmembrane transporter activity"/>
    <property type="evidence" value="ECO:0000318"/>
    <property type="project" value="GO_Central"/>
</dbReference>
<dbReference type="NCBIfam" id="TIGR00797">
    <property type="entry name" value="matE"/>
    <property type="match status" value="1"/>
</dbReference>
<comment type="subcellular location">
    <subcellularLocation>
        <location evidence="1">Membrane</location>
        <topology evidence="1">Multi-pass membrane protein</topology>
    </subcellularLocation>
</comment>
<protein>
    <recommendedName>
        <fullName evidence="6">Protein DETOXIFICATION</fullName>
    </recommendedName>
    <alternativeName>
        <fullName evidence="6">Multidrug and toxic compound extrusion protein</fullName>
    </alternativeName>
</protein>
<comment type="similarity">
    <text evidence="2 6">Belongs to the multi antimicrobial extrusion (MATE) (TC 2.A.66.1) family.</text>
</comment>
<feature type="transmembrane region" description="Helical" evidence="6">
    <location>
        <begin position="297"/>
        <end position="316"/>
    </location>
</feature>
<dbReference type="OrthoDB" id="2126698at2759"/>
<evidence type="ECO:0000313" key="7">
    <source>
        <dbReference type="EMBL" id="ERN06246.1"/>
    </source>
</evidence>
<keyword evidence="4 6" id="KW-1133">Transmembrane helix</keyword>
<evidence type="ECO:0000256" key="4">
    <source>
        <dbReference type="ARBA" id="ARBA00022989"/>
    </source>
</evidence>
<feature type="transmembrane region" description="Helical" evidence="6">
    <location>
        <begin position="70"/>
        <end position="90"/>
    </location>
</feature>
<dbReference type="Gramene" id="ERN06246">
    <property type="protein sequence ID" value="ERN06246"/>
    <property type="gene ID" value="AMTR_s00016p00194610"/>
</dbReference>
<dbReference type="Proteomes" id="UP000017836">
    <property type="component" value="Unassembled WGS sequence"/>
</dbReference>
<feature type="transmembrane region" description="Helical" evidence="6">
    <location>
        <begin position="440"/>
        <end position="463"/>
    </location>
</feature>
<feature type="transmembrane region" description="Helical" evidence="6">
    <location>
        <begin position="259"/>
        <end position="277"/>
    </location>
</feature>
<dbReference type="InterPro" id="IPR002528">
    <property type="entry name" value="MATE_fam"/>
</dbReference>
<feature type="transmembrane region" description="Helical" evidence="6">
    <location>
        <begin position="40"/>
        <end position="64"/>
    </location>
</feature>